<comment type="similarity">
    <text evidence="1">Belongs to the helicase family. RecQ subfamily.</text>
</comment>
<proteinExistence type="inferred from homology"/>
<reference evidence="8" key="2">
    <citation type="submission" date="2009-11" db="EMBL/GenBank/DDBJ databases">
        <title>The Genome Sequence of Allomyces macrogynus strain ATCC 38327.</title>
        <authorList>
            <consortium name="The Broad Institute Genome Sequencing Platform"/>
            <person name="Russ C."/>
            <person name="Cuomo C."/>
            <person name="Shea T."/>
            <person name="Young S.K."/>
            <person name="Zeng Q."/>
            <person name="Koehrsen M."/>
            <person name="Haas B."/>
            <person name="Borodovsky M."/>
            <person name="Guigo R."/>
            <person name="Alvarado L."/>
            <person name="Berlin A."/>
            <person name="Borenstein D."/>
            <person name="Chen Z."/>
            <person name="Engels R."/>
            <person name="Freedman E."/>
            <person name="Gellesch M."/>
            <person name="Goldberg J."/>
            <person name="Griggs A."/>
            <person name="Gujja S."/>
            <person name="Heiman D."/>
            <person name="Hepburn T."/>
            <person name="Howarth C."/>
            <person name="Jen D."/>
            <person name="Larson L."/>
            <person name="Lewis B."/>
            <person name="Mehta T."/>
            <person name="Park D."/>
            <person name="Pearson M."/>
            <person name="Roberts A."/>
            <person name="Saif S."/>
            <person name="Shenoy N."/>
            <person name="Sisk P."/>
            <person name="Stolte C."/>
            <person name="Sykes S."/>
            <person name="Walk T."/>
            <person name="White J."/>
            <person name="Yandava C."/>
            <person name="Burger G."/>
            <person name="Gray M.W."/>
            <person name="Holland P.W.H."/>
            <person name="King N."/>
            <person name="Lang F.B.F."/>
            <person name="Roger A.J."/>
            <person name="Ruiz-Trillo I."/>
            <person name="Lander E."/>
            <person name="Nusbaum C."/>
        </authorList>
    </citation>
    <scope>NUCLEOTIDE SEQUENCE [LARGE SCALE GENOMIC DNA]</scope>
    <source>
        <strain evidence="8">ATCC 38327</strain>
    </source>
</reference>
<accession>A0A0L0T6Q2</accession>
<dbReference type="EC" id="5.6.2.4" evidence="5"/>
<evidence type="ECO:0000313" key="8">
    <source>
        <dbReference type="Proteomes" id="UP000054350"/>
    </source>
</evidence>
<dbReference type="GO" id="GO:0043138">
    <property type="term" value="F:3'-5' DNA helicase activity"/>
    <property type="evidence" value="ECO:0007669"/>
    <property type="project" value="UniProtKB-EC"/>
</dbReference>
<dbReference type="GO" id="GO:0003677">
    <property type="term" value="F:DNA binding"/>
    <property type="evidence" value="ECO:0007669"/>
    <property type="project" value="UniProtKB-KW"/>
</dbReference>
<dbReference type="InterPro" id="IPR027417">
    <property type="entry name" value="P-loop_NTPase"/>
</dbReference>
<dbReference type="PANTHER" id="PTHR13710">
    <property type="entry name" value="DNA HELICASE RECQ FAMILY MEMBER"/>
    <property type="match status" value="1"/>
</dbReference>
<dbReference type="InterPro" id="IPR011545">
    <property type="entry name" value="DEAD/DEAH_box_helicase_dom"/>
</dbReference>
<evidence type="ECO:0000256" key="1">
    <source>
        <dbReference type="ARBA" id="ARBA00005446"/>
    </source>
</evidence>
<protein>
    <recommendedName>
        <fullName evidence="5">DNA 3'-5' helicase</fullName>
        <ecNumber evidence="5">5.6.2.4</ecNumber>
    </recommendedName>
</protein>
<dbReference type="Proteomes" id="UP000054350">
    <property type="component" value="Unassembled WGS sequence"/>
</dbReference>
<dbReference type="SUPFAM" id="SSF52540">
    <property type="entry name" value="P-loop containing nucleoside triphosphate hydrolases"/>
    <property type="match status" value="1"/>
</dbReference>
<keyword evidence="2" id="KW-0238">DNA-binding</keyword>
<dbReference type="GO" id="GO:0009378">
    <property type="term" value="F:four-way junction helicase activity"/>
    <property type="evidence" value="ECO:0007669"/>
    <property type="project" value="TreeGrafter"/>
</dbReference>
<evidence type="ECO:0000256" key="3">
    <source>
        <dbReference type="ARBA" id="ARBA00023235"/>
    </source>
</evidence>
<dbReference type="VEuPathDB" id="FungiDB:AMAG_14557"/>
<dbReference type="Gene3D" id="3.40.50.300">
    <property type="entry name" value="P-loop containing nucleotide triphosphate hydrolases"/>
    <property type="match status" value="1"/>
</dbReference>
<evidence type="ECO:0000313" key="7">
    <source>
        <dbReference type="EMBL" id="KNE70425.1"/>
    </source>
</evidence>
<dbReference type="GO" id="GO:0000724">
    <property type="term" value="P:double-strand break repair via homologous recombination"/>
    <property type="evidence" value="ECO:0007669"/>
    <property type="project" value="TreeGrafter"/>
</dbReference>
<feature type="domain" description="DEAD/DEAH-box helicase" evidence="6">
    <location>
        <begin position="18"/>
        <end position="115"/>
    </location>
</feature>
<dbReference type="Pfam" id="PF00270">
    <property type="entry name" value="DEAD"/>
    <property type="match status" value="1"/>
</dbReference>
<reference evidence="7 8" key="1">
    <citation type="submission" date="2009-11" db="EMBL/GenBank/DDBJ databases">
        <title>Annotation of Allomyces macrogynus ATCC 38327.</title>
        <authorList>
            <consortium name="The Broad Institute Genome Sequencing Platform"/>
            <person name="Russ C."/>
            <person name="Cuomo C."/>
            <person name="Burger G."/>
            <person name="Gray M.W."/>
            <person name="Holland P.W.H."/>
            <person name="King N."/>
            <person name="Lang F.B.F."/>
            <person name="Roger A.J."/>
            <person name="Ruiz-Trillo I."/>
            <person name="Young S.K."/>
            <person name="Zeng Q."/>
            <person name="Gargeya S."/>
            <person name="Fitzgerald M."/>
            <person name="Haas B."/>
            <person name="Abouelleil A."/>
            <person name="Alvarado L."/>
            <person name="Arachchi H.M."/>
            <person name="Berlin A."/>
            <person name="Chapman S.B."/>
            <person name="Gearin G."/>
            <person name="Goldberg J."/>
            <person name="Griggs A."/>
            <person name="Gujja S."/>
            <person name="Hansen M."/>
            <person name="Heiman D."/>
            <person name="Howarth C."/>
            <person name="Larimer J."/>
            <person name="Lui A."/>
            <person name="MacDonald P.J.P."/>
            <person name="McCowen C."/>
            <person name="Montmayeur A."/>
            <person name="Murphy C."/>
            <person name="Neiman D."/>
            <person name="Pearson M."/>
            <person name="Priest M."/>
            <person name="Roberts A."/>
            <person name="Saif S."/>
            <person name="Shea T."/>
            <person name="Sisk P."/>
            <person name="Stolte C."/>
            <person name="Sykes S."/>
            <person name="Wortman J."/>
            <person name="Nusbaum C."/>
            <person name="Birren B."/>
        </authorList>
    </citation>
    <scope>NUCLEOTIDE SEQUENCE [LARGE SCALE GENOMIC DNA]</scope>
    <source>
        <strain evidence="7 8">ATCC 38327</strain>
    </source>
</reference>
<dbReference type="STRING" id="578462.A0A0L0T6Q2"/>
<dbReference type="EMBL" id="GG745366">
    <property type="protein sequence ID" value="KNE70425.1"/>
    <property type="molecule type" value="Genomic_DNA"/>
</dbReference>
<dbReference type="PANTHER" id="PTHR13710:SF105">
    <property type="entry name" value="ATP-DEPENDENT DNA HELICASE Q1"/>
    <property type="match status" value="1"/>
</dbReference>
<dbReference type="AlphaFoldDB" id="A0A0L0T6Q2"/>
<gene>
    <name evidence="7" type="ORF">AMAG_14557</name>
</gene>
<comment type="catalytic activity">
    <reaction evidence="4">
        <text>Couples ATP hydrolysis with the unwinding of duplex DNA by translocating in the 3'-5' direction.</text>
        <dbReference type="EC" id="5.6.2.4"/>
    </reaction>
</comment>
<dbReference type="GO" id="GO:0005737">
    <property type="term" value="C:cytoplasm"/>
    <property type="evidence" value="ECO:0007669"/>
    <property type="project" value="TreeGrafter"/>
</dbReference>
<evidence type="ECO:0000259" key="6">
    <source>
        <dbReference type="Pfam" id="PF00270"/>
    </source>
</evidence>
<dbReference type="GO" id="GO:0005524">
    <property type="term" value="F:ATP binding"/>
    <property type="evidence" value="ECO:0007669"/>
    <property type="project" value="InterPro"/>
</dbReference>
<keyword evidence="8" id="KW-1185">Reference proteome</keyword>
<sequence>MTAHIVDVAKGLNLVLKPEQIDAILSVLQGKHSRVLFPTGFDKSICFQILPLLIPGSFVIVITPYLALAADQVTSCNRHGIPATFFGSTAPGKQQDNMRGLVLGQFLIGVRSFLASTATFSGAFSPSANFSHRVHDSGICDVDVQKLYQGPSRRRRPLRRCASC</sequence>
<name>A0A0L0T6Q2_ALLM3</name>
<dbReference type="OrthoDB" id="5409596at2759"/>
<evidence type="ECO:0000256" key="5">
    <source>
        <dbReference type="ARBA" id="ARBA00034808"/>
    </source>
</evidence>
<dbReference type="GO" id="GO:0005694">
    <property type="term" value="C:chromosome"/>
    <property type="evidence" value="ECO:0007669"/>
    <property type="project" value="TreeGrafter"/>
</dbReference>
<keyword evidence="3" id="KW-0413">Isomerase</keyword>
<organism evidence="7 8">
    <name type="scientific">Allomyces macrogynus (strain ATCC 38327)</name>
    <name type="common">Allomyces javanicus var. macrogynus</name>
    <dbReference type="NCBI Taxonomy" id="578462"/>
    <lineage>
        <taxon>Eukaryota</taxon>
        <taxon>Fungi</taxon>
        <taxon>Fungi incertae sedis</taxon>
        <taxon>Blastocladiomycota</taxon>
        <taxon>Blastocladiomycetes</taxon>
        <taxon>Blastocladiales</taxon>
        <taxon>Blastocladiaceae</taxon>
        <taxon>Allomyces</taxon>
    </lineage>
</organism>
<dbReference type="eggNOG" id="KOG0351">
    <property type="taxonomic scope" value="Eukaryota"/>
</dbReference>
<evidence type="ECO:0000256" key="4">
    <source>
        <dbReference type="ARBA" id="ARBA00034617"/>
    </source>
</evidence>
<evidence type="ECO:0000256" key="2">
    <source>
        <dbReference type="ARBA" id="ARBA00023125"/>
    </source>
</evidence>